<dbReference type="Gene3D" id="3.40.50.300">
    <property type="entry name" value="P-loop containing nucleotide triphosphate hydrolases"/>
    <property type="match status" value="2"/>
</dbReference>
<dbReference type="GO" id="GO:0004190">
    <property type="term" value="F:aspartic-type endopeptidase activity"/>
    <property type="evidence" value="ECO:0007669"/>
    <property type="project" value="InterPro"/>
</dbReference>
<dbReference type="SUPFAM" id="SSF52540">
    <property type="entry name" value="P-loop containing nucleoside triphosphate hydrolases"/>
    <property type="match status" value="1"/>
</dbReference>
<evidence type="ECO:0008006" key="11">
    <source>
        <dbReference type="Google" id="ProtNLM"/>
    </source>
</evidence>
<protein>
    <recommendedName>
        <fullName evidence="11">DNA2/NAM7 helicase-like C-terminal domain-containing protein</fullName>
    </recommendedName>
</protein>
<dbReference type="InterPro" id="IPR001969">
    <property type="entry name" value="Aspartic_peptidase_AS"/>
</dbReference>
<feature type="domain" description="DNA2/NAM7 helicase-like C-terminal" evidence="8">
    <location>
        <begin position="953"/>
        <end position="1138"/>
    </location>
</feature>
<evidence type="ECO:0000313" key="9">
    <source>
        <dbReference type="EMBL" id="EPB73275.1"/>
    </source>
</evidence>
<keyword evidence="4" id="KW-0347">Helicase</keyword>
<dbReference type="InterPro" id="IPR021109">
    <property type="entry name" value="Peptidase_aspartic_dom_sf"/>
</dbReference>
<reference evidence="9 10" key="1">
    <citation type="submission" date="2013-05" db="EMBL/GenBank/DDBJ databases">
        <title>Draft genome of the parasitic nematode Anyclostoma ceylanicum.</title>
        <authorList>
            <person name="Mitreva M."/>
        </authorList>
    </citation>
    <scope>NUCLEOTIDE SEQUENCE [LARGE SCALE GENOMIC DNA]</scope>
</reference>
<evidence type="ECO:0000256" key="3">
    <source>
        <dbReference type="ARBA" id="ARBA00022801"/>
    </source>
</evidence>
<dbReference type="Pfam" id="PF13087">
    <property type="entry name" value="AAA_12"/>
    <property type="match status" value="1"/>
</dbReference>
<evidence type="ECO:0000313" key="10">
    <source>
        <dbReference type="Proteomes" id="UP000054495"/>
    </source>
</evidence>
<dbReference type="Gene3D" id="2.40.70.10">
    <property type="entry name" value="Acid Proteases"/>
    <property type="match status" value="1"/>
</dbReference>
<dbReference type="InterPro" id="IPR050534">
    <property type="entry name" value="Coronavir_polyprotein_1ab"/>
</dbReference>
<evidence type="ECO:0000256" key="2">
    <source>
        <dbReference type="ARBA" id="ARBA00022741"/>
    </source>
</evidence>
<evidence type="ECO:0000256" key="1">
    <source>
        <dbReference type="ARBA" id="ARBA00007913"/>
    </source>
</evidence>
<dbReference type="InterPro" id="IPR041677">
    <property type="entry name" value="DNA2/NAM7_AAA_11"/>
</dbReference>
<evidence type="ECO:0000256" key="5">
    <source>
        <dbReference type="ARBA" id="ARBA00022840"/>
    </source>
</evidence>
<keyword evidence="3" id="KW-0378">Hydrolase</keyword>
<accession>A0A0D6LMH9</accession>
<dbReference type="EMBL" id="KE124997">
    <property type="protein sequence ID" value="EPB73275.1"/>
    <property type="molecule type" value="Genomic_DNA"/>
</dbReference>
<sequence length="1174" mass="130193">MVATYSPDGPTPKIVSFSGSGDDSSQFSLWLRRLEDIMRIRASPMTSQQKANFLICYLEGVAREKVEELGEEDRSNYDTVVAHLKRFFEGPQHRYMARQSLSTCQQHPGESSATFANRLLNLVRAATTGQDPASQKERVLEEFVARLRPDIRYYVKLDNPATFEQALAKAQMVEQLLAEATAERLISPAGPSRTIEVKSAAPQLLHLNEDGTMVEIMAVVMVFPANDLFLAKQTVTIVEESVIRLVSVLHLGNLLDRHDLAASHLGNDLVQVHRCMPIPPKNYRLLASNGTCYTKPKVELSLSNGPPLHMFIDPTTYVLSNEAPPGDWLPRGPSSETTSNTLSLWPSWFSPWSLYDIWVFVCCVSITTGLLKRRHGADDAPLAIAVPPLPWASPPAREQDTVEVARVEIDTTNVWPPRASLSPINVLTIANNEQFFVAQIPVKVNGIQVLALVDTGAAISITSKATAPLLGVFALADTDIPCAVGMAGVPVKIIGRARLRFEIGSFTLHQPIVIKTTTETPPTKFRPPRIPVKFQKELDEHINKLLRAGRIVESDTWTKRRPVVLWVVGTHSVKRALVRRVEPLAERGALKVTLDAYGWSSNPLEEDIKKRGRLMEDGYLLDICVRLTKAPAAANPIYENISRMQVFENLETDSTASAILSHVYGAAPLGCPNRDEPQPMPDVEPRVDVLVNDNIVTFSAEQRKAVALGTSGFPIAAIQAAFGTGKTLVGAVIAAQLVDRDEIVLVTASTNAAVAQFAQTILSLSAYRHLRVLRYVSDAAVLENMAPTNVDMNKILISLHDTYTNRLSPEAMELCNKFTIGRRILERYIENPDLALYLTDEEKEEYAIAERNVSRTLEKMIALMLTLRPPHILCITTASLMNTIGTPDGAFNAYRDKFTVLIGDEASQIPEPALTAISNRLPNLRQIYIGDIHQLEPHAKCPRDSHAAVYGARSVMSVLCSARAVPVASLVRTFRAHPALNELPNRVAYDGTLVSGITAFARPMLIRAMEFPAPGIPFMLIDVDGQSTRAENMSHFNPVEVETCVKLIELLKARGIAPEYICVITFYREQFRRVEQATLDQGIEISTVDSIQGREKEIVILLTTKTHFTPESADFLDEYRRMNVALSRCRQGQFILGHVPSLATVTFWRRVIDWATSLQAIVTPETLERYFHDV</sequence>
<organism evidence="9 10">
    <name type="scientific">Ancylostoma ceylanicum</name>
    <dbReference type="NCBI Taxonomy" id="53326"/>
    <lineage>
        <taxon>Eukaryota</taxon>
        <taxon>Metazoa</taxon>
        <taxon>Ecdysozoa</taxon>
        <taxon>Nematoda</taxon>
        <taxon>Chromadorea</taxon>
        <taxon>Rhabditida</taxon>
        <taxon>Rhabditina</taxon>
        <taxon>Rhabditomorpha</taxon>
        <taxon>Strongyloidea</taxon>
        <taxon>Ancylostomatidae</taxon>
        <taxon>Ancylostomatinae</taxon>
        <taxon>Ancylostoma</taxon>
    </lineage>
</organism>
<keyword evidence="5" id="KW-0067">ATP-binding</keyword>
<dbReference type="PANTHER" id="PTHR43788:SF16">
    <property type="entry name" value="HELICASE WITH ZINC FINGER 2"/>
    <property type="match status" value="1"/>
</dbReference>
<evidence type="ECO:0000259" key="8">
    <source>
        <dbReference type="Pfam" id="PF13087"/>
    </source>
</evidence>
<keyword evidence="2" id="KW-0547">Nucleotide-binding</keyword>
<evidence type="ECO:0000256" key="6">
    <source>
        <dbReference type="SAM" id="MobiDB-lite"/>
    </source>
</evidence>
<evidence type="ECO:0000259" key="7">
    <source>
        <dbReference type="Pfam" id="PF13086"/>
    </source>
</evidence>
<dbReference type="GO" id="GO:0043139">
    <property type="term" value="F:5'-3' DNA helicase activity"/>
    <property type="evidence" value="ECO:0007669"/>
    <property type="project" value="TreeGrafter"/>
</dbReference>
<dbReference type="PANTHER" id="PTHR43788">
    <property type="entry name" value="DNA2/NAM7 HELICASE FAMILY MEMBER"/>
    <property type="match status" value="1"/>
</dbReference>
<dbReference type="PROSITE" id="PS00141">
    <property type="entry name" value="ASP_PROTEASE"/>
    <property type="match status" value="1"/>
</dbReference>
<gene>
    <name evidence="9" type="ORF">ANCCEY_07645</name>
</gene>
<proteinExistence type="inferred from homology"/>
<feature type="domain" description="DNA2/NAM7 helicase helicase" evidence="7">
    <location>
        <begin position="699"/>
        <end position="937"/>
    </location>
</feature>
<dbReference type="Proteomes" id="UP000054495">
    <property type="component" value="Unassembled WGS sequence"/>
</dbReference>
<name>A0A0D6LMH9_9BILA</name>
<dbReference type="SUPFAM" id="SSF50630">
    <property type="entry name" value="Acid proteases"/>
    <property type="match status" value="1"/>
</dbReference>
<dbReference type="InterPro" id="IPR041679">
    <property type="entry name" value="DNA2/NAM7-like_C"/>
</dbReference>
<dbReference type="AlphaFoldDB" id="A0A0D6LMH9"/>
<dbReference type="CDD" id="cd18808">
    <property type="entry name" value="SF1_C_Upf1"/>
    <property type="match status" value="1"/>
</dbReference>
<dbReference type="GO" id="GO:0006508">
    <property type="term" value="P:proteolysis"/>
    <property type="evidence" value="ECO:0007669"/>
    <property type="project" value="InterPro"/>
</dbReference>
<dbReference type="InterPro" id="IPR047187">
    <property type="entry name" value="SF1_C_Upf1"/>
</dbReference>
<dbReference type="Pfam" id="PF13086">
    <property type="entry name" value="AAA_11"/>
    <property type="match status" value="1"/>
</dbReference>
<dbReference type="InterPro" id="IPR027417">
    <property type="entry name" value="P-loop_NTPase"/>
</dbReference>
<feature type="region of interest" description="Disordered" evidence="6">
    <location>
        <begin position="1"/>
        <end position="24"/>
    </location>
</feature>
<evidence type="ECO:0000256" key="4">
    <source>
        <dbReference type="ARBA" id="ARBA00022806"/>
    </source>
</evidence>
<keyword evidence="10" id="KW-1185">Reference proteome</keyword>
<dbReference type="GO" id="GO:0005524">
    <property type="term" value="F:ATP binding"/>
    <property type="evidence" value="ECO:0007669"/>
    <property type="project" value="UniProtKB-KW"/>
</dbReference>
<comment type="similarity">
    <text evidence="1">Belongs to the DNA2/NAM7 helicase family.</text>
</comment>